<organism evidence="1">
    <name type="scientific">hydrothermal vent metagenome</name>
    <dbReference type="NCBI Taxonomy" id="652676"/>
    <lineage>
        <taxon>unclassified sequences</taxon>
        <taxon>metagenomes</taxon>
        <taxon>ecological metagenomes</taxon>
    </lineage>
</organism>
<accession>A0A3B1ABS2</accession>
<feature type="non-terminal residue" evidence="1">
    <location>
        <position position="575"/>
    </location>
</feature>
<proteinExistence type="predicted"/>
<gene>
    <name evidence="1" type="ORF">MNBD_GAMMA19-660</name>
</gene>
<dbReference type="AlphaFoldDB" id="A0A3B1ABS2"/>
<dbReference type="InterPro" id="IPR013320">
    <property type="entry name" value="ConA-like_dom_sf"/>
</dbReference>
<protein>
    <recommendedName>
        <fullName evidence="2">LamG-like jellyroll fold domain-containing protein</fullName>
    </recommendedName>
</protein>
<evidence type="ECO:0008006" key="2">
    <source>
        <dbReference type="Google" id="ProtNLM"/>
    </source>
</evidence>
<dbReference type="Pfam" id="PF13385">
    <property type="entry name" value="Laminin_G_3"/>
    <property type="match status" value="1"/>
</dbReference>
<sequence>TIALYEFKAGSGALIQDTSGVGVPLDLKLFGNEGTDYRWVGGWGIEFLDSSAKAQATTQDSRKLLTQILGSGAYSIEAWVVPANVSQGDNNPARIINYSGGANERNFTLGQAEYRYAFMNRSTTEDSPNGNTLLTDDMDEDLQSTQQHVAVTFSRAEGRKIYVNGVDVSTIGNDEGSVDPLFPAGDLASWDPTYAFSMGNEADFSEPWKGRLRLVAIHNRAMTPEQVQQNFEAGVGQKFFLMFSVSGLMDDPNCFRVPEGGTNPVDQCFVYFVTSQFDDYSYLFSQPTFVSLNPDFTPSDTVIKGMRIGLNGKEPVGGQAYINLDTTINGTDFDSTTGQQVLSAIGTIIAVEKGSGSDEFFLTFEDFDGKQYSRTPAICGSANSPPSCNIAPVFGTPVPDVGLRTFEEVLHSMSAMTGVDPYQFPGVLGTYTDIKQQLPSAENASGFLSAHEMAVAQLAISYCDALVDDITLRDDFFGVGFAFGSDVATAFGAGDSPAKNQIVNALYDNMAGIGGTSLSNMPSREEIKAELIGNPDPADLDHPGNLFDRLSNACVFDAVTNPTPACTNNAARTPS</sequence>
<dbReference type="SUPFAM" id="SSF49899">
    <property type="entry name" value="Concanavalin A-like lectins/glucanases"/>
    <property type="match status" value="1"/>
</dbReference>
<reference evidence="1" key="1">
    <citation type="submission" date="2018-06" db="EMBL/GenBank/DDBJ databases">
        <authorList>
            <person name="Zhirakovskaya E."/>
        </authorList>
    </citation>
    <scope>NUCLEOTIDE SEQUENCE</scope>
</reference>
<name>A0A3B1ABS2_9ZZZZ</name>
<dbReference type="Gene3D" id="2.60.120.200">
    <property type="match status" value="1"/>
</dbReference>
<feature type="non-terminal residue" evidence="1">
    <location>
        <position position="1"/>
    </location>
</feature>
<evidence type="ECO:0000313" key="1">
    <source>
        <dbReference type="EMBL" id="VAX03239.1"/>
    </source>
</evidence>
<dbReference type="EMBL" id="UOFV01000382">
    <property type="protein sequence ID" value="VAX03239.1"/>
    <property type="molecule type" value="Genomic_DNA"/>
</dbReference>